<keyword evidence="2" id="KW-1185">Reference proteome</keyword>
<comment type="caution">
    <text evidence="1">The sequence shown here is derived from an EMBL/GenBank/DDBJ whole genome shotgun (WGS) entry which is preliminary data.</text>
</comment>
<feature type="non-terminal residue" evidence="1">
    <location>
        <position position="1"/>
    </location>
</feature>
<sequence length="70" mass="7955">LPRIIKNPKVRLFSGKNLTGDSEDCYSGQRSNWLIDYEGCYHVYDLPDVTSAESFGTCIRLFEGEFCEGL</sequence>
<proteinExistence type="predicted"/>
<dbReference type="AlphaFoldDB" id="A0A8J2JN79"/>
<dbReference type="Proteomes" id="UP000708208">
    <property type="component" value="Unassembled WGS sequence"/>
</dbReference>
<reference evidence="1" key="1">
    <citation type="submission" date="2021-06" db="EMBL/GenBank/DDBJ databases">
        <authorList>
            <person name="Hodson N. C."/>
            <person name="Mongue J. A."/>
            <person name="Jaron S. K."/>
        </authorList>
    </citation>
    <scope>NUCLEOTIDE SEQUENCE</scope>
</reference>
<evidence type="ECO:0000313" key="1">
    <source>
        <dbReference type="EMBL" id="CAG7720635.1"/>
    </source>
</evidence>
<name>A0A8J2JN79_9HEXA</name>
<protein>
    <submittedName>
        <fullName evidence="1">Uncharacterized protein</fullName>
    </submittedName>
</protein>
<accession>A0A8J2JN79</accession>
<dbReference type="EMBL" id="CAJVCH010072378">
    <property type="protein sequence ID" value="CAG7720635.1"/>
    <property type="molecule type" value="Genomic_DNA"/>
</dbReference>
<organism evidence="1 2">
    <name type="scientific">Allacma fusca</name>
    <dbReference type="NCBI Taxonomy" id="39272"/>
    <lineage>
        <taxon>Eukaryota</taxon>
        <taxon>Metazoa</taxon>
        <taxon>Ecdysozoa</taxon>
        <taxon>Arthropoda</taxon>
        <taxon>Hexapoda</taxon>
        <taxon>Collembola</taxon>
        <taxon>Symphypleona</taxon>
        <taxon>Sminthuridae</taxon>
        <taxon>Allacma</taxon>
    </lineage>
</organism>
<evidence type="ECO:0000313" key="2">
    <source>
        <dbReference type="Proteomes" id="UP000708208"/>
    </source>
</evidence>
<gene>
    <name evidence="1" type="ORF">AFUS01_LOCUS9905</name>
</gene>